<gene>
    <name evidence="2" type="ORF">BXP70_15610</name>
</gene>
<dbReference type="Proteomes" id="UP000194873">
    <property type="component" value="Unassembled WGS sequence"/>
</dbReference>
<dbReference type="RefSeq" id="WP_086595011.1">
    <property type="nucleotide sequence ID" value="NZ_MTSE01000007.1"/>
</dbReference>
<evidence type="ECO:0000313" key="3">
    <source>
        <dbReference type="Proteomes" id="UP000194873"/>
    </source>
</evidence>
<evidence type="ECO:0008006" key="4">
    <source>
        <dbReference type="Google" id="ProtNLM"/>
    </source>
</evidence>
<feature type="chain" id="PRO_5012490004" description="Lipocalin-like domain-containing protein" evidence="1">
    <location>
        <begin position="21"/>
        <end position="140"/>
    </location>
</feature>
<reference evidence="2 3" key="1">
    <citation type="submission" date="2017-01" db="EMBL/GenBank/DDBJ databases">
        <title>A new Hymenobacter.</title>
        <authorList>
            <person name="Liang Y."/>
            <person name="Feng F."/>
        </authorList>
    </citation>
    <scope>NUCLEOTIDE SEQUENCE [LARGE SCALE GENOMIC DNA]</scope>
    <source>
        <strain evidence="2">MIMBbqt21</strain>
    </source>
</reference>
<organism evidence="2 3">
    <name type="scientific">Hymenobacter crusticola</name>
    <dbReference type="NCBI Taxonomy" id="1770526"/>
    <lineage>
        <taxon>Bacteria</taxon>
        <taxon>Pseudomonadati</taxon>
        <taxon>Bacteroidota</taxon>
        <taxon>Cytophagia</taxon>
        <taxon>Cytophagales</taxon>
        <taxon>Hymenobacteraceae</taxon>
        <taxon>Hymenobacter</taxon>
    </lineage>
</organism>
<keyword evidence="1" id="KW-0732">Signal</keyword>
<accession>A0A243WCH6</accession>
<evidence type="ECO:0000313" key="2">
    <source>
        <dbReference type="EMBL" id="OUJ73248.1"/>
    </source>
</evidence>
<dbReference type="AlphaFoldDB" id="A0A243WCH6"/>
<sequence>MKQYSSLLYAFFLLFAVVTAGCKKDKDTVAPKSTGLVGRWDLYQTSGGIAGTTTDVATGTSELEFMADSTMNVYSKSKVVDTRQYSVRRSTEPGDSPSAKLIFYIAQGVRYTPQYIELNNDQLTLKDNIADGFVYRYRRQ</sequence>
<keyword evidence="3" id="KW-1185">Reference proteome</keyword>
<name>A0A243WCH6_9BACT</name>
<dbReference type="EMBL" id="MTSE01000007">
    <property type="protein sequence ID" value="OUJ73248.1"/>
    <property type="molecule type" value="Genomic_DNA"/>
</dbReference>
<dbReference type="PROSITE" id="PS51257">
    <property type="entry name" value="PROKAR_LIPOPROTEIN"/>
    <property type="match status" value="1"/>
</dbReference>
<dbReference type="OrthoDB" id="1118927at2"/>
<protein>
    <recommendedName>
        <fullName evidence="4">Lipocalin-like domain-containing protein</fullName>
    </recommendedName>
</protein>
<comment type="caution">
    <text evidence="2">The sequence shown here is derived from an EMBL/GenBank/DDBJ whole genome shotgun (WGS) entry which is preliminary data.</text>
</comment>
<evidence type="ECO:0000256" key="1">
    <source>
        <dbReference type="SAM" id="SignalP"/>
    </source>
</evidence>
<proteinExistence type="predicted"/>
<feature type="signal peptide" evidence="1">
    <location>
        <begin position="1"/>
        <end position="20"/>
    </location>
</feature>